<dbReference type="SUPFAM" id="SSF54416">
    <property type="entry name" value="Amine oxidase N-terminal region"/>
    <property type="match status" value="2"/>
</dbReference>
<comment type="caution">
    <text evidence="11">The sequence shown here is derived from an EMBL/GenBank/DDBJ whole genome shotgun (WGS) entry which is preliminary data.</text>
</comment>
<dbReference type="EC" id="1.4.3.-" evidence="7"/>
<dbReference type="EMBL" id="JAULSO010000002">
    <property type="protein sequence ID" value="KAK3689470.1"/>
    <property type="molecule type" value="Genomic_DNA"/>
</dbReference>
<dbReference type="AlphaFoldDB" id="A0AAE0XB89"/>
<keyword evidence="4 7" id="KW-0801">TPQ</keyword>
<sequence length="433" mass="47994">MFGLNSYVFSLLLASTIPFLLYQAWLTVLGDQHPTSSSSSTRELLIDSEDIRGRENIWSDLTVRESIDLIQWLHSPGSSLNLTSVGLATQADDILLVAELLRPNKTDAIAFLDRSGPAPLRFARVTVKRNSVEPPDVAEFLVGPLGHSGQTIEPLRFVYNSGRSATVNPAADVVALSRWMDEIALEVADIIDNLLRRPLHGQTQDSAGQDVLEPSSNDQTFIEDGRVVRWVTFFPVSDASTLLPQGLYLKADTTGRDPAQWKVVMWLYNGITYPSTKEFRATWQSSGFEKLESAIDGTWTALEPDLPPDNEDYSTNAPPHVVQAQGSRIKLDRAESFVSWMGFSFNLAFSQFNGVALYDMRLDGERVMYELSLQEAMAHYAGNDPIQSSTAFLDSLFGVGTQVAALVPGYDCPAYAHFFNVSYHRIETTAKEL</sequence>
<accession>A0AAE0XB89</accession>
<keyword evidence="6 7" id="KW-0186">Copper</keyword>
<dbReference type="InterPro" id="IPR016182">
    <property type="entry name" value="Cu_amine_oxidase_N-reg"/>
</dbReference>
<evidence type="ECO:0000256" key="4">
    <source>
        <dbReference type="ARBA" id="ARBA00022772"/>
    </source>
</evidence>
<reference evidence="11" key="2">
    <citation type="submission" date="2023-06" db="EMBL/GenBank/DDBJ databases">
        <authorList>
            <consortium name="Lawrence Berkeley National Laboratory"/>
            <person name="Haridas S."/>
            <person name="Hensen N."/>
            <person name="Bonometti L."/>
            <person name="Westerberg I."/>
            <person name="Brannstrom I.O."/>
            <person name="Guillou S."/>
            <person name="Cros-Aarteil S."/>
            <person name="Calhoun S."/>
            <person name="Kuo A."/>
            <person name="Mondo S."/>
            <person name="Pangilinan J."/>
            <person name="Riley R."/>
            <person name="Labutti K."/>
            <person name="Andreopoulos B."/>
            <person name="Lipzen A."/>
            <person name="Chen C."/>
            <person name="Yanf M."/>
            <person name="Daum C."/>
            <person name="Ng V."/>
            <person name="Clum A."/>
            <person name="Steindorff A."/>
            <person name="Ohm R."/>
            <person name="Martin F."/>
            <person name="Silar P."/>
            <person name="Natvig D."/>
            <person name="Lalanne C."/>
            <person name="Gautier V."/>
            <person name="Ament-Velasquez S.L."/>
            <person name="Kruys A."/>
            <person name="Hutchinson M.I."/>
            <person name="Powell A.J."/>
            <person name="Barry K."/>
            <person name="Miller A.N."/>
            <person name="Grigoriev I.V."/>
            <person name="Debuchy R."/>
            <person name="Gladieux P."/>
            <person name="Thoren M.H."/>
            <person name="Johannesson H."/>
        </authorList>
    </citation>
    <scope>NUCLEOTIDE SEQUENCE</scope>
    <source>
        <strain evidence="11">CBS 314.62</strain>
    </source>
</reference>
<comment type="cofactor">
    <cofactor evidence="1">
        <name>Cu cation</name>
        <dbReference type="ChEBI" id="CHEBI:23378"/>
    </cofactor>
</comment>
<gene>
    <name evidence="11" type="ORF">B0T22DRAFT_376614</name>
</gene>
<evidence type="ECO:0000256" key="2">
    <source>
        <dbReference type="ARBA" id="ARBA00007983"/>
    </source>
</evidence>
<feature type="domain" description="Copper amine oxidase catalytic" evidence="8">
    <location>
        <begin position="319"/>
        <end position="428"/>
    </location>
</feature>
<evidence type="ECO:0000259" key="10">
    <source>
        <dbReference type="Pfam" id="PF09248"/>
    </source>
</evidence>
<dbReference type="PRINTS" id="PR00766">
    <property type="entry name" value="CUDAOXIDASE"/>
</dbReference>
<dbReference type="InterPro" id="IPR000269">
    <property type="entry name" value="Cu_amine_oxidase"/>
</dbReference>
<evidence type="ECO:0000256" key="1">
    <source>
        <dbReference type="ARBA" id="ARBA00001935"/>
    </source>
</evidence>
<dbReference type="GO" id="GO:0009308">
    <property type="term" value="P:amine metabolic process"/>
    <property type="evidence" value="ECO:0007669"/>
    <property type="project" value="UniProtKB-UniRule"/>
</dbReference>
<dbReference type="GO" id="GO:0005886">
    <property type="term" value="C:plasma membrane"/>
    <property type="evidence" value="ECO:0007669"/>
    <property type="project" value="TreeGrafter"/>
</dbReference>
<evidence type="ECO:0000256" key="5">
    <source>
        <dbReference type="ARBA" id="ARBA00023002"/>
    </source>
</evidence>
<dbReference type="GO" id="GO:0048038">
    <property type="term" value="F:quinone binding"/>
    <property type="evidence" value="ECO:0007669"/>
    <property type="project" value="InterPro"/>
</dbReference>
<dbReference type="InterPro" id="IPR015328">
    <property type="entry name" value="DUF1965"/>
</dbReference>
<dbReference type="Pfam" id="PF02727">
    <property type="entry name" value="Cu_amine_oxidN2"/>
    <property type="match status" value="1"/>
</dbReference>
<proteinExistence type="inferred from homology"/>
<dbReference type="InterPro" id="IPR015800">
    <property type="entry name" value="Cu_amine_oxidase_N2"/>
</dbReference>
<dbReference type="Gene3D" id="2.70.98.20">
    <property type="entry name" value="Copper amine oxidase, catalytic domain"/>
    <property type="match status" value="1"/>
</dbReference>
<dbReference type="GO" id="GO:0005507">
    <property type="term" value="F:copper ion binding"/>
    <property type="evidence" value="ECO:0007669"/>
    <property type="project" value="InterPro"/>
</dbReference>
<organism evidence="11 12">
    <name type="scientific">Podospora appendiculata</name>
    <dbReference type="NCBI Taxonomy" id="314037"/>
    <lineage>
        <taxon>Eukaryota</taxon>
        <taxon>Fungi</taxon>
        <taxon>Dikarya</taxon>
        <taxon>Ascomycota</taxon>
        <taxon>Pezizomycotina</taxon>
        <taxon>Sordariomycetes</taxon>
        <taxon>Sordariomycetidae</taxon>
        <taxon>Sordariales</taxon>
        <taxon>Podosporaceae</taxon>
        <taxon>Podospora</taxon>
    </lineage>
</organism>
<keyword evidence="12" id="KW-1185">Reference proteome</keyword>
<name>A0AAE0XB89_9PEZI</name>
<evidence type="ECO:0000313" key="11">
    <source>
        <dbReference type="EMBL" id="KAK3689470.1"/>
    </source>
</evidence>
<dbReference type="SUPFAM" id="SSF49998">
    <property type="entry name" value="Amine oxidase catalytic domain"/>
    <property type="match status" value="1"/>
</dbReference>
<dbReference type="InterPro" id="IPR036460">
    <property type="entry name" value="Cu_amine_oxidase_C_sf"/>
</dbReference>
<evidence type="ECO:0000259" key="8">
    <source>
        <dbReference type="Pfam" id="PF01179"/>
    </source>
</evidence>
<dbReference type="Pfam" id="PF01179">
    <property type="entry name" value="Cu_amine_oxid"/>
    <property type="match status" value="1"/>
</dbReference>
<feature type="domain" description="DUF1965" evidence="10">
    <location>
        <begin position="240"/>
        <end position="303"/>
    </location>
</feature>
<comment type="PTM">
    <text evidence="7">Topaquinone (TPQ) is generated by copper-dependent autoxidation of a specific tyrosyl residue.</text>
</comment>
<dbReference type="Gene3D" id="3.10.450.40">
    <property type="match status" value="2"/>
</dbReference>
<evidence type="ECO:0000259" key="9">
    <source>
        <dbReference type="Pfam" id="PF02727"/>
    </source>
</evidence>
<evidence type="ECO:0000256" key="7">
    <source>
        <dbReference type="RuleBase" id="RU000672"/>
    </source>
</evidence>
<evidence type="ECO:0000256" key="3">
    <source>
        <dbReference type="ARBA" id="ARBA00022723"/>
    </source>
</evidence>
<dbReference type="GO" id="GO:0008131">
    <property type="term" value="F:primary methylamine oxidase activity"/>
    <property type="evidence" value="ECO:0007669"/>
    <property type="project" value="InterPro"/>
</dbReference>
<feature type="domain" description="Copper amine oxidase N2-terminal" evidence="9">
    <location>
        <begin position="82"/>
        <end position="147"/>
    </location>
</feature>
<comment type="similarity">
    <text evidence="2 7">Belongs to the copper/topaquinone oxidase family.</text>
</comment>
<dbReference type="Pfam" id="PF09248">
    <property type="entry name" value="DUF1965"/>
    <property type="match status" value="1"/>
</dbReference>
<dbReference type="PANTHER" id="PTHR10638">
    <property type="entry name" value="COPPER AMINE OXIDASE"/>
    <property type="match status" value="1"/>
</dbReference>
<keyword evidence="5 7" id="KW-0560">Oxidoreductase</keyword>
<evidence type="ECO:0000256" key="6">
    <source>
        <dbReference type="ARBA" id="ARBA00023008"/>
    </source>
</evidence>
<evidence type="ECO:0000313" key="12">
    <source>
        <dbReference type="Proteomes" id="UP001270362"/>
    </source>
</evidence>
<reference evidence="11" key="1">
    <citation type="journal article" date="2023" name="Mol. Phylogenet. Evol.">
        <title>Genome-scale phylogeny and comparative genomics of the fungal order Sordariales.</title>
        <authorList>
            <person name="Hensen N."/>
            <person name="Bonometti L."/>
            <person name="Westerberg I."/>
            <person name="Brannstrom I.O."/>
            <person name="Guillou S."/>
            <person name="Cros-Aarteil S."/>
            <person name="Calhoun S."/>
            <person name="Haridas S."/>
            <person name="Kuo A."/>
            <person name="Mondo S."/>
            <person name="Pangilinan J."/>
            <person name="Riley R."/>
            <person name="LaButti K."/>
            <person name="Andreopoulos B."/>
            <person name="Lipzen A."/>
            <person name="Chen C."/>
            <person name="Yan M."/>
            <person name="Daum C."/>
            <person name="Ng V."/>
            <person name="Clum A."/>
            <person name="Steindorff A."/>
            <person name="Ohm R.A."/>
            <person name="Martin F."/>
            <person name="Silar P."/>
            <person name="Natvig D.O."/>
            <person name="Lalanne C."/>
            <person name="Gautier V."/>
            <person name="Ament-Velasquez S.L."/>
            <person name="Kruys A."/>
            <person name="Hutchinson M.I."/>
            <person name="Powell A.J."/>
            <person name="Barry K."/>
            <person name="Miller A.N."/>
            <person name="Grigoriev I.V."/>
            <person name="Debuchy R."/>
            <person name="Gladieux P."/>
            <person name="Hiltunen Thoren M."/>
            <person name="Johannesson H."/>
        </authorList>
    </citation>
    <scope>NUCLEOTIDE SEQUENCE</scope>
    <source>
        <strain evidence="11">CBS 314.62</strain>
    </source>
</reference>
<protein>
    <recommendedName>
        <fullName evidence="7">Amine oxidase</fullName>
        <ecNumber evidence="7">1.4.3.-</ecNumber>
    </recommendedName>
</protein>
<dbReference type="Proteomes" id="UP001270362">
    <property type="component" value="Unassembled WGS sequence"/>
</dbReference>
<comment type="cofactor">
    <cofactor evidence="7">
        <name>Cu cation</name>
        <dbReference type="ChEBI" id="CHEBI:23378"/>
    </cofactor>
    <text evidence="7">Contains 1 topaquinone per subunit.</text>
</comment>
<dbReference type="PANTHER" id="PTHR10638:SF20">
    <property type="entry name" value="AMINE OXIDASE"/>
    <property type="match status" value="1"/>
</dbReference>
<keyword evidence="3 7" id="KW-0479">Metal-binding</keyword>
<dbReference type="InterPro" id="IPR015798">
    <property type="entry name" value="Cu_amine_oxidase_C"/>
</dbReference>